<feature type="compositionally biased region" description="Polar residues" evidence="3">
    <location>
        <begin position="230"/>
        <end position="248"/>
    </location>
</feature>
<dbReference type="GO" id="GO:0005634">
    <property type="term" value="C:nucleus"/>
    <property type="evidence" value="ECO:0007669"/>
    <property type="project" value="UniProtKB-SubCell"/>
</dbReference>
<feature type="domain" description="Homeobox" evidence="4">
    <location>
        <begin position="37"/>
        <end position="80"/>
    </location>
</feature>
<reference evidence="5 6" key="1">
    <citation type="submission" date="2017-11" db="EMBL/GenBank/DDBJ databases">
        <title>De novo assembly and phasing of dikaryotic genomes from two isolates of Puccinia coronata f. sp. avenae, the causal agent of oat crown rust.</title>
        <authorList>
            <person name="Miller M.E."/>
            <person name="Zhang Y."/>
            <person name="Omidvar V."/>
            <person name="Sperschneider J."/>
            <person name="Schwessinger B."/>
            <person name="Raley C."/>
            <person name="Palmer J.M."/>
            <person name="Garnica D."/>
            <person name="Upadhyaya N."/>
            <person name="Rathjen J."/>
            <person name="Taylor J.M."/>
            <person name="Park R.F."/>
            <person name="Dodds P.N."/>
            <person name="Hirsch C.D."/>
            <person name="Kianian S.F."/>
            <person name="Figueroa M."/>
        </authorList>
    </citation>
    <scope>NUCLEOTIDE SEQUENCE [LARGE SCALE GENOMIC DNA]</scope>
    <source>
        <strain evidence="5">12SD80</strain>
    </source>
</reference>
<feature type="compositionally biased region" description="Polar residues" evidence="3">
    <location>
        <begin position="173"/>
        <end position="184"/>
    </location>
</feature>
<dbReference type="Pfam" id="PF00046">
    <property type="entry name" value="Homeodomain"/>
    <property type="match status" value="1"/>
</dbReference>
<keyword evidence="1 2" id="KW-0238">DNA-binding</keyword>
<feature type="compositionally biased region" description="Basic and acidic residues" evidence="3">
    <location>
        <begin position="325"/>
        <end position="334"/>
    </location>
</feature>
<feature type="DNA-binding region" description="Homeobox" evidence="1">
    <location>
        <begin position="39"/>
        <end position="81"/>
    </location>
</feature>
<comment type="subcellular location">
    <subcellularLocation>
        <location evidence="1 2">Nucleus</location>
    </subcellularLocation>
</comment>
<dbReference type="SUPFAM" id="SSF46689">
    <property type="entry name" value="Homeodomain-like"/>
    <property type="match status" value="1"/>
</dbReference>
<dbReference type="CDD" id="cd00086">
    <property type="entry name" value="homeodomain"/>
    <property type="match status" value="1"/>
</dbReference>
<evidence type="ECO:0000256" key="2">
    <source>
        <dbReference type="RuleBase" id="RU000682"/>
    </source>
</evidence>
<keyword evidence="1 2" id="KW-0371">Homeobox</keyword>
<feature type="region of interest" description="Disordered" evidence="3">
    <location>
        <begin position="88"/>
        <end position="202"/>
    </location>
</feature>
<feature type="compositionally biased region" description="Polar residues" evidence="3">
    <location>
        <begin position="97"/>
        <end position="113"/>
    </location>
</feature>
<dbReference type="AlphaFoldDB" id="A0A2N5UXL5"/>
<name>A0A2N5UXL5_9BASI</name>
<dbReference type="InterPro" id="IPR009057">
    <property type="entry name" value="Homeodomain-like_sf"/>
</dbReference>
<evidence type="ECO:0000256" key="1">
    <source>
        <dbReference type="PROSITE-ProRule" id="PRU00108"/>
    </source>
</evidence>
<dbReference type="EMBL" id="PGCI01000078">
    <property type="protein sequence ID" value="PLW42495.1"/>
    <property type="molecule type" value="Genomic_DNA"/>
</dbReference>
<dbReference type="Proteomes" id="UP000235392">
    <property type="component" value="Unassembled WGS sequence"/>
</dbReference>
<evidence type="ECO:0000256" key="3">
    <source>
        <dbReference type="SAM" id="MobiDB-lite"/>
    </source>
</evidence>
<feature type="compositionally biased region" description="Low complexity" evidence="3">
    <location>
        <begin position="336"/>
        <end position="345"/>
    </location>
</feature>
<feature type="region of interest" description="Disordered" evidence="3">
    <location>
        <begin position="423"/>
        <end position="454"/>
    </location>
</feature>
<feature type="compositionally biased region" description="Basic and acidic residues" evidence="3">
    <location>
        <begin position="116"/>
        <end position="143"/>
    </location>
</feature>
<organism evidence="5 6">
    <name type="scientific">Puccinia coronata f. sp. avenae</name>
    <dbReference type="NCBI Taxonomy" id="200324"/>
    <lineage>
        <taxon>Eukaryota</taxon>
        <taxon>Fungi</taxon>
        <taxon>Dikarya</taxon>
        <taxon>Basidiomycota</taxon>
        <taxon>Pucciniomycotina</taxon>
        <taxon>Pucciniomycetes</taxon>
        <taxon>Pucciniales</taxon>
        <taxon>Pucciniaceae</taxon>
        <taxon>Puccinia</taxon>
    </lineage>
</organism>
<feature type="region of interest" description="Disordered" evidence="3">
    <location>
        <begin position="325"/>
        <end position="350"/>
    </location>
</feature>
<feature type="region of interest" description="Disordered" evidence="3">
    <location>
        <begin position="223"/>
        <end position="248"/>
    </location>
</feature>
<proteinExistence type="predicted"/>
<protein>
    <recommendedName>
        <fullName evidence="4">Homeobox domain-containing protein</fullName>
    </recommendedName>
</protein>
<dbReference type="PROSITE" id="PS50071">
    <property type="entry name" value="HOMEOBOX_2"/>
    <property type="match status" value="1"/>
</dbReference>
<sequence>MMPSHYHHPPPSRRDSHSDRRRHVIPFGHPYSCTPILNAIFEFNPSPSHSEVTKIIQQTGLRRKQITSWFWRKRKEAIHPEADELKRVQFPKRSSSHPDQVATSSLPLTQNTRYGKPRDEHDDEYRPPSYIKTERRSHNRSADLELAPSSEPSEAESTLTHEQRVRTIRGLQNRASINSNPSLTSAAQSQSASSYHISSPDRPPVLIRCRLRPLAQRRLNETAEWEGDESNASNHTQPQGGSSAGSSVFLSDIKSHLPPQNNELLDPILRAPSNENRYGLSIESYGYGAVLSSARSLRRNGSGEIACDLGGTSQSPYTVPIKSDDSHVMAEETRLAPASSSPASPKNFSQHTQNDVIIPKINLTYPGPSPVNNLYNSRGDMYRCQLGLSMASRVPEYPVSAARLMGAGKTGWLRSDRRLSYSGSGQVESISRNNSNTFREPSLDSTDSGSLTQTEAGQGICLRVSQEDLDLGSSSNLSMSSLGHEVHRWSELSEVDGASRYSSVSMESRASFCTNPGIEDYSALLNTSSDKVMMCTSPSAREELEEIKESMEFEGVHSAKNFSIATRSISHPYYPLEQTSKTSPAFQENRELSFPPTTCLTTQDLEVEEDPRLFMVQGDHQDFFDLLDWNPLGSFPNDAA</sequence>
<dbReference type="GO" id="GO:0003677">
    <property type="term" value="F:DNA binding"/>
    <property type="evidence" value="ECO:0007669"/>
    <property type="project" value="UniProtKB-UniRule"/>
</dbReference>
<accession>A0A2N5UXL5</accession>
<feature type="compositionally biased region" description="Low complexity" evidence="3">
    <location>
        <begin position="144"/>
        <end position="157"/>
    </location>
</feature>
<dbReference type="InterPro" id="IPR001356">
    <property type="entry name" value="HD"/>
</dbReference>
<dbReference type="Gene3D" id="1.10.10.60">
    <property type="entry name" value="Homeodomain-like"/>
    <property type="match status" value="1"/>
</dbReference>
<evidence type="ECO:0000259" key="4">
    <source>
        <dbReference type="PROSITE" id="PS50071"/>
    </source>
</evidence>
<comment type="caution">
    <text evidence="5">The sequence shown here is derived from an EMBL/GenBank/DDBJ whole genome shotgun (WGS) entry which is preliminary data.</text>
</comment>
<feature type="compositionally biased region" description="Low complexity" evidence="3">
    <location>
        <begin position="185"/>
        <end position="194"/>
    </location>
</feature>
<gene>
    <name evidence="5" type="ORF">PCASD_04673</name>
</gene>
<keyword evidence="1 2" id="KW-0539">Nucleus</keyword>
<dbReference type="SMART" id="SM00389">
    <property type="entry name" value="HOX"/>
    <property type="match status" value="1"/>
</dbReference>
<evidence type="ECO:0000313" key="6">
    <source>
        <dbReference type="Proteomes" id="UP000235392"/>
    </source>
</evidence>
<evidence type="ECO:0000313" key="5">
    <source>
        <dbReference type="EMBL" id="PLW42495.1"/>
    </source>
</evidence>